<keyword evidence="3" id="KW-1185">Reference proteome</keyword>
<evidence type="ECO:0000256" key="1">
    <source>
        <dbReference type="SAM" id="Phobius"/>
    </source>
</evidence>
<dbReference type="RefSeq" id="WP_232085442.1">
    <property type="nucleotide sequence ID" value="NZ_AP018732.1"/>
</dbReference>
<feature type="transmembrane region" description="Helical" evidence="1">
    <location>
        <begin position="164"/>
        <end position="190"/>
    </location>
</feature>
<keyword evidence="1" id="KW-1133">Transmembrane helix</keyword>
<accession>A0A4P2VGL3</accession>
<gene>
    <name evidence="2" type="ORF">NAS2_1003</name>
</gene>
<proteinExistence type="predicted"/>
<feature type="transmembrane region" description="Helical" evidence="1">
    <location>
        <begin position="196"/>
        <end position="219"/>
    </location>
</feature>
<dbReference type="EMBL" id="AP018732">
    <property type="protein sequence ID" value="BBE42392.1"/>
    <property type="molecule type" value="Genomic_DNA"/>
</dbReference>
<dbReference type="GeneID" id="55584816"/>
<name>A0A4P2VGL3_9ARCH</name>
<feature type="transmembrane region" description="Helical" evidence="1">
    <location>
        <begin position="87"/>
        <end position="108"/>
    </location>
</feature>
<protein>
    <submittedName>
        <fullName evidence="2">Hypothetic protein</fullName>
    </submittedName>
</protein>
<feature type="transmembrane region" description="Helical" evidence="1">
    <location>
        <begin position="240"/>
        <end position="262"/>
    </location>
</feature>
<feature type="transmembrane region" description="Helical" evidence="1">
    <location>
        <begin position="7"/>
        <end position="27"/>
    </location>
</feature>
<feature type="transmembrane region" description="Helical" evidence="1">
    <location>
        <begin position="282"/>
        <end position="301"/>
    </location>
</feature>
<reference evidence="2 3" key="1">
    <citation type="journal article" date="2019" name="ISME J.">
        <title>Isolation and characterization of a thermophilic sulfur- and iron-reducing thaumarchaeote from a terrestrial acidic hot spring.</title>
        <authorList>
            <person name="Kato S."/>
            <person name="Itoh T."/>
            <person name="Yuki M."/>
            <person name="Nagamori M."/>
            <person name="Ohnishi M."/>
            <person name="Uematsu K."/>
            <person name="Suzuki K."/>
            <person name="Takashina T."/>
            <person name="Ohkuma M."/>
        </authorList>
    </citation>
    <scope>NUCLEOTIDE SEQUENCE [LARGE SCALE GENOMIC DNA]</scope>
    <source>
        <strain evidence="2 3">NAS-02</strain>
    </source>
</reference>
<dbReference type="KEGG" id="ccai:NAS2_1003"/>
<dbReference type="AlphaFoldDB" id="A0A4P2VGL3"/>
<evidence type="ECO:0000313" key="2">
    <source>
        <dbReference type="EMBL" id="BBE42392.1"/>
    </source>
</evidence>
<organism evidence="2 3">
    <name type="scientific">Conexivisphaera calida</name>
    <dbReference type="NCBI Taxonomy" id="1874277"/>
    <lineage>
        <taxon>Archaea</taxon>
        <taxon>Nitrososphaerota</taxon>
        <taxon>Conexivisphaeria</taxon>
        <taxon>Conexivisphaerales</taxon>
        <taxon>Conexivisphaeraceae</taxon>
        <taxon>Conexivisphaera</taxon>
    </lineage>
</organism>
<dbReference type="Proteomes" id="UP000509448">
    <property type="component" value="Chromosome"/>
</dbReference>
<keyword evidence="1" id="KW-0812">Transmembrane</keyword>
<sequence length="331" mass="34855">MELSQIIGLSSMGLAGLLLVSYILGLLHGATPDEHTWPITFSYSVGTFSTRGGAKAGLVFSSGFTLQRAILTELAYFALASILESSLAFGAVYIVVGIVMLVAGLYIASRGKYLHWHYIEGKLGVALGIHRKGSEAQKREFEHEANPVFSEVEDLTKPVPVKLAFLHGLVAGWGIGAYALILMTVVAPAMPGPLFAWIPGALFGVGTMTMQVLWGAGFARWLTSMKHLSREGVALVGKTITYYVLTYGGIVFAVAGAAIIAFPQLLNISLPTGIGIPNLDAIDIGFILVIVTVAVLGFVGYSAGVRRARALGLVSEAAGTGSRSVPISKST</sequence>
<evidence type="ECO:0000313" key="3">
    <source>
        <dbReference type="Proteomes" id="UP000509448"/>
    </source>
</evidence>
<keyword evidence="1" id="KW-0472">Membrane</keyword>